<organism evidence="8 9">
    <name type="scientific">Oleiharenicola lentus</name>
    <dbReference type="NCBI Taxonomy" id="2508720"/>
    <lineage>
        <taxon>Bacteria</taxon>
        <taxon>Pseudomonadati</taxon>
        <taxon>Verrucomicrobiota</taxon>
        <taxon>Opitutia</taxon>
        <taxon>Opitutales</taxon>
        <taxon>Opitutaceae</taxon>
        <taxon>Oleiharenicola</taxon>
    </lineage>
</organism>
<accession>A0A4Q1CCK4</accession>
<dbReference type="EMBL" id="SDHX01000001">
    <property type="protein sequence ID" value="RXK56696.1"/>
    <property type="molecule type" value="Genomic_DNA"/>
</dbReference>
<evidence type="ECO:0000313" key="8">
    <source>
        <dbReference type="EMBL" id="RXK56696.1"/>
    </source>
</evidence>
<dbReference type="InterPro" id="IPR051907">
    <property type="entry name" value="DoxX-like_oxidoreductase"/>
</dbReference>
<evidence type="ECO:0000256" key="7">
    <source>
        <dbReference type="SAM" id="Phobius"/>
    </source>
</evidence>
<reference evidence="8 9" key="1">
    <citation type="submission" date="2019-01" db="EMBL/GenBank/DDBJ databases">
        <title>Lacunisphaera sp. strain TWA-58.</title>
        <authorList>
            <person name="Chen W.-M."/>
        </authorList>
    </citation>
    <scope>NUCLEOTIDE SEQUENCE [LARGE SCALE GENOMIC DNA]</scope>
    <source>
        <strain evidence="8 9">TWA-58</strain>
    </source>
</reference>
<keyword evidence="3" id="KW-1003">Cell membrane</keyword>
<evidence type="ECO:0000256" key="1">
    <source>
        <dbReference type="ARBA" id="ARBA00004651"/>
    </source>
</evidence>
<dbReference type="RefSeq" id="WP_129048062.1">
    <property type="nucleotide sequence ID" value="NZ_SDHX01000001.1"/>
</dbReference>
<dbReference type="AlphaFoldDB" id="A0A4Q1CCK4"/>
<dbReference type="Pfam" id="PF07681">
    <property type="entry name" value="DoxX"/>
    <property type="match status" value="1"/>
</dbReference>
<keyword evidence="9" id="KW-1185">Reference proteome</keyword>
<comment type="similarity">
    <text evidence="2">Belongs to the DoxX family.</text>
</comment>
<feature type="transmembrane region" description="Helical" evidence="7">
    <location>
        <begin position="86"/>
        <end position="104"/>
    </location>
</feature>
<dbReference type="GO" id="GO:0005886">
    <property type="term" value="C:plasma membrane"/>
    <property type="evidence" value="ECO:0007669"/>
    <property type="project" value="UniProtKB-SubCell"/>
</dbReference>
<evidence type="ECO:0000256" key="5">
    <source>
        <dbReference type="ARBA" id="ARBA00022989"/>
    </source>
</evidence>
<dbReference type="OrthoDB" id="680764at2"/>
<dbReference type="InterPro" id="IPR032808">
    <property type="entry name" value="DoxX"/>
</dbReference>
<feature type="transmembrane region" description="Helical" evidence="7">
    <location>
        <begin position="116"/>
        <end position="137"/>
    </location>
</feature>
<feature type="transmembrane region" description="Helical" evidence="7">
    <location>
        <begin position="24"/>
        <end position="43"/>
    </location>
</feature>
<name>A0A4Q1CCK4_9BACT</name>
<evidence type="ECO:0000256" key="2">
    <source>
        <dbReference type="ARBA" id="ARBA00006679"/>
    </source>
</evidence>
<protein>
    <submittedName>
        <fullName evidence="8">DoxX family protein</fullName>
    </submittedName>
</protein>
<evidence type="ECO:0000256" key="6">
    <source>
        <dbReference type="ARBA" id="ARBA00023136"/>
    </source>
</evidence>
<evidence type="ECO:0000256" key="3">
    <source>
        <dbReference type="ARBA" id="ARBA00022475"/>
    </source>
</evidence>
<gene>
    <name evidence="8" type="ORF">ESB00_12745</name>
</gene>
<feature type="transmembrane region" description="Helical" evidence="7">
    <location>
        <begin position="55"/>
        <end position="80"/>
    </location>
</feature>
<comment type="caution">
    <text evidence="8">The sequence shown here is derived from an EMBL/GenBank/DDBJ whole genome shotgun (WGS) entry which is preliminary data.</text>
</comment>
<evidence type="ECO:0000313" key="9">
    <source>
        <dbReference type="Proteomes" id="UP000290218"/>
    </source>
</evidence>
<proteinExistence type="inferred from homology"/>
<sequence length="150" mass="16606">MNKLTQWIEWAEAHPKVWLDCIRMYLGLGLFIRGVFIITNTKAEFVQVLLERQQYPWVVMGFLLHYIALAHLVGGLMLTVGLLTRIAAWVQIPIVVGALFMHRGEGLMSGGQSLEFSALVLFLLTTFAVSGAGPVSVDNGMPKLRPAITP</sequence>
<keyword evidence="5 7" id="KW-1133">Transmembrane helix</keyword>
<comment type="subcellular location">
    <subcellularLocation>
        <location evidence="1">Cell membrane</location>
        <topology evidence="1">Multi-pass membrane protein</topology>
    </subcellularLocation>
</comment>
<keyword evidence="4 7" id="KW-0812">Transmembrane</keyword>
<dbReference type="PANTHER" id="PTHR33452:SF1">
    <property type="entry name" value="INNER MEMBRANE PROTEIN YPHA-RELATED"/>
    <property type="match status" value="1"/>
</dbReference>
<dbReference type="Proteomes" id="UP000290218">
    <property type="component" value="Unassembled WGS sequence"/>
</dbReference>
<keyword evidence="6 7" id="KW-0472">Membrane</keyword>
<dbReference type="PANTHER" id="PTHR33452">
    <property type="entry name" value="OXIDOREDUCTASE CATD-RELATED"/>
    <property type="match status" value="1"/>
</dbReference>
<evidence type="ECO:0000256" key="4">
    <source>
        <dbReference type="ARBA" id="ARBA00022692"/>
    </source>
</evidence>